<dbReference type="GO" id="GO:0005634">
    <property type="term" value="C:nucleus"/>
    <property type="evidence" value="ECO:0007669"/>
    <property type="project" value="TreeGrafter"/>
</dbReference>
<comment type="function">
    <text evidence="5">Exoribonuclease involved in ribosome biosynthesis. Involved in the processing of ITS1, the internal transcribed spacer localized between the 18S and 5.8S rRNAs.</text>
</comment>
<dbReference type="HOGENOM" id="CLU_022453_3_0_1"/>
<dbReference type="PANTHER" id="PTHR12801">
    <property type="entry name" value="RNA EXONUCLEASE REXO1 / RECO3 FAMILY MEMBER-RELATED"/>
    <property type="match status" value="1"/>
</dbReference>
<reference evidence="7 8" key="1">
    <citation type="submission" date="2014-04" db="EMBL/GenBank/DDBJ databases">
        <authorList>
            <consortium name="DOE Joint Genome Institute"/>
            <person name="Kuo A."/>
            <person name="Girlanda M."/>
            <person name="Perotto S."/>
            <person name="Kohler A."/>
            <person name="Nagy L.G."/>
            <person name="Floudas D."/>
            <person name="Copeland A."/>
            <person name="Barry K.W."/>
            <person name="Cichocki N."/>
            <person name="Veneault-Fourrey C."/>
            <person name="LaButti K."/>
            <person name="Lindquist E.A."/>
            <person name="Lipzen A."/>
            <person name="Lundell T."/>
            <person name="Morin E."/>
            <person name="Murat C."/>
            <person name="Sun H."/>
            <person name="Tunlid A."/>
            <person name="Henrissat B."/>
            <person name="Grigoriev I.V."/>
            <person name="Hibbett D.S."/>
            <person name="Martin F."/>
            <person name="Nordberg H.P."/>
            <person name="Cantor M.N."/>
            <person name="Hua S.X."/>
        </authorList>
    </citation>
    <scope>NUCLEOTIDE SEQUENCE [LARGE SCALE GENOMIC DNA]</scope>
    <source>
        <strain evidence="7 8">MUT 4182</strain>
    </source>
</reference>
<protein>
    <recommendedName>
        <fullName evidence="6">Exonuclease domain-containing protein</fullName>
    </recommendedName>
</protein>
<dbReference type="GO" id="GO:0006364">
    <property type="term" value="P:rRNA processing"/>
    <property type="evidence" value="ECO:0007669"/>
    <property type="project" value="UniProtKB-KW"/>
</dbReference>
<evidence type="ECO:0000313" key="8">
    <source>
        <dbReference type="Proteomes" id="UP000054248"/>
    </source>
</evidence>
<dbReference type="SMART" id="SM00479">
    <property type="entry name" value="EXOIII"/>
    <property type="match status" value="1"/>
</dbReference>
<gene>
    <name evidence="7" type="ORF">M407DRAFT_71479</name>
</gene>
<feature type="domain" description="Exonuclease" evidence="6">
    <location>
        <begin position="15"/>
        <end position="177"/>
    </location>
</feature>
<dbReference type="InterPro" id="IPR036397">
    <property type="entry name" value="RNaseH_sf"/>
</dbReference>
<dbReference type="AlphaFoldDB" id="A0A0C3M4W8"/>
<dbReference type="OrthoDB" id="8191639at2759"/>
<dbReference type="PANTHER" id="PTHR12801:SF45">
    <property type="entry name" value="RNA EXONUCLEASE 4"/>
    <property type="match status" value="1"/>
</dbReference>
<evidence type="ECO:0000256" key="3">
    <source>
        <dbReference type="ARBA" id="ARBA00022801"/>
    </source>
</evidence>
<dbReference type="Proteomes" id="UP000054248">
    <property type="component" value="Unassembled WGS sequence"/>
</dbReference>
<keyword evidence="2" id="KW-0540">Nuclease</keyword>
<dbReference type="STRING" id="1051891.A0A0C3M4W8"/>
<evidence type="ECO:0000259" key="6">
    <source>
        <dbReference type="SMART" id="SM00479"/>
    </source>
</evidence>
<keyword evidence="8" id="KW-1185">Reference proteome</keyword>
<dbReference type="InterPro" id="IPR013520">
    <property type="entry name" value="Ribonucl_H"/>
</dbReference>
<evidence type="ECO:0000256" key="1">
    <source>
        <dbReference type="ARBA" id="ARBA00022552"/>
    </source>
</evidence>
<evidence type="ECO:0000256" key="2">
    <source>
        <dbReference type="ARBA" id="ARBA00022722"/>
    </source>
</evidence>
<evidence type="ECO:0000313" key="7">
    <source>
        <dbReference type="EMBL" id="KIO28722.1"/>
    </source>
</evidence>
<proteinExistence type="predicted"/>
<dbReference type="GO" id="GO:0004527">
    <property type="term" value="F:exonuclease activity"/>
    <property type="evidence" value="ECO:0007669"/>
    <property type="project" value="UniProtKB-KW"/>
</dbReference>
<organism evidence="7 8">
    <name type="scientific">Tulasnella calospora MUT 4182</name>
    <dbReference type="NCBI Taxonomy" id="1051891"/>
    <lineage>
        <taxon>Eukaryota</taxon>
        <taxon>Fungi</taxon>
        <taxon>Dikarya</taxon>
        <taxon>Basidiomycota</taxon>
        <taxon>Agaricomycotina</taxon>
        <taxon>Agaricomycetes</taxon>
        <taxon>Cantharellales</taxon>
        <taxon>Tulasnellaceae</taxon>
        <taxon>Tulasnella</taxon>
    </lineage>
</organism>
<dbReference type="InterPro" id="IPR012337">
    <property type="entry name" value="RNaseH-like_sf"/>
</dbReference>
<keyword evidence="1" id="KW-0698">rRNA processing</keyword>
<dbReference type="Gene3D" id="3.30.420.10">
    <property type="entry name" value="Ribonuclease H-like superfamily/Ribonuclease H"/>
    <property type="match status" value="1"/>
</dbReference>
<accession>A0A0C3M4W8</accession>
<name>A0A0C3M4W8_9AGAM</name>
<evidence type="ECO:0000256" key="5">
    <source>
        <dbReference type="ARBA" id="ARBA00025599"/>
    </source>
</evidence>
<keyword evidence="3" id="KW-0378">Hydrolase</keyword>
<evidence type="ECO:0000256" key="4">
    <source>
        <dbReference type="ARBA" id="ARBA00022839"/>
    </source>
</evidence>
<dbReference type="SUPFAM" id="SSF53098">
    <property type="entry name" value="Ribonuclease H-like"/>
    <property type="match status" value="1"/>
</dbReference>
<sequence length="198" mass="21360">MLLSKKPFCTLLSRRYVGLSCVSIGAGQGGSMPILARVTVVDRRGQVLMDTLVKPTAPVVSYRTSTTGLDANSFGDAISFATAQATAAKLLEGNILVGHELWKDLSVLGVSHPAVDTRDTAVFLPFRAALGTPNAVVGLPTLIWHFMKRKMTMGTDSGEISRASMDLFRSHQKEWEACIKSGQWPCALPPTAYARCFS</sequence>
<reference evidence="8" key="2">
    <citation type="submission" date="2015-01" db="EMBL/GenBank/DDBJ databases">
        <title>Evolutionary Origins and Diversification of the Mycorrhizal Mutualists.</title>
        <authorList>
            <consortium name="DOE Joint Genome Institute"/>
            <consortium name="Mycorrhizal Genomics Consortium"/>
            <person name="Kohler A."/>
            <person name="Kuo A."/>
            <person name="Nagy L.G."/>
            <person name="Floudas D."/>
            <person name="Copeland A."/>
            <person name="Barry K.W."/>
            <person name="Cichocki N."/>
            <person name="Veneault-Fourrey C."/>
            <person name="LaButti K."/>
            <person name="Lindquist E.A."/>
            <person name="Lipzen A."/>
            <person name="Lundell T."/>
            <person name="Morin E."/>
            <person name="Murat C."/>
            <person name="Riley R."/>
            <person name="Ohm R."/>
            <person name="Sun H."/>
            <person name="Tunlid A."/>
            <person name="Henrissat B."/>
            <person name="Grigoriev I.V."/>
            <person name="Hibbett D.S."/>
            <person name="Martin F."/>
        </authorList>
    </citation>
    <scope>NUCLEOTIDE SEQUENCE [LARGE SCALE GENOMIC DNA]</scope>
    <source>
        <strain evidence="8">MUT 4182</strain>
    </source>
</reference>
<keyword evidence="4" id="KW-0269">Exonuclease</keyword>
<dbReference type="InterPro" id="IPR047021">
    <property type="entry name" value="REXO1/3/4-like"/>
</dbReference>
<dbReference type="EMBL" id="KN822991">
    <property type="protein sequence ID" value="KIO28722.1"/>
    <property type="molecule type" value="Genomic_DNA"/>
</dbReference>
<dbReference type="GO" id="GO:0003676">
    <property type="term" value="F:nucleic acid binding"/>
    <property type="evidence" value="ECO:0007669"/>
    <property type="project" value="InterPro"/>
</dbReference>